<evidence type="ECO:0000313" key="3">
    <source>
        <dbReference type="EMBL" id="KAK4778588.1"/>
    </source>
</evidence>
<evidence type="ECO:0000313" key="4">
    <source>
        <dbReference type="Proteomes" id="UP001346149"/>
    </source>
</evidence>
<evidence type="ECO:0000256" key="1">
    <source>
        <dbReference type="SAM" id="Phobius"/>
    </source>
</evidence>
<feature type="transmembrane region" description="Helical" evidence="1">
    <location>
        <begin position="354"/>
        <end position="375"/>
    </location>
</feature>
<keyword evidence="1" id="KW-0472">Membrane</keyword>
<keyword evidence="1" id="KW-1133">Transmembrane helix</keyword>
<proteinExistence type="predicted"/>
<reference evidence="3 4" key="1">
    <citation type="journal article" date="2023" name="Hortic Res">
        <title>Pangenome of water caltrop reveals structural variations and asymmetric subgenome divergence after allopolyploidization.</title>
        <authorList>
            <person name="Zhang X."/>
            <person name="Chen Y."/>
            <person name="Wang L."/>
            <person name="Yuan Y."/>
            <person name="Fang M."/>
            <person name="Shi L."/>
            <person name="Lu R."/>
            <person name="Comes H.P."/>
            <person name="Ma Y."/>
            <person name="Chen Y."/>
            <person name="Huang G."/>
            <person name="Zhou Y."/>
            <person name="Zheng Z."/>
            <person name="Qiu Y."/>
        </authorList>
    </citation>
    <scope>NUCLEOTIDE SEQUENCE [LARGE SCALE GENOMIC DNA]</scope>
    <source>
        <strain evidence="3">F231</strain>
    </source>
</reference>
<sequence length="380" mass="41021">MADKMIYRTIIDLLRYKIAPKLFSHMCKGTPARKLQAFSLLSLSLSPPASMSALLIAIFVLSATLLRGSSPAPNPETELQPFHLPPSSPAIIHAFPEQSAAAVGCPLNLPDELFHDLRSACGGGELHRSRCCPVLAAWLYFAYSSTALGRAAAASGGPALSDSPSPHYDMPLLPDDSETCVDGLGKALMERGVRLSQPNETCDVVYCYCGIRLHQMTCPEAFSVGSDGKLRGNENVKMLERDCFIGGKKKNGFPGLDGCSKCLNSLHHITQNTSDPSKSEDRTSKMHKKDCHLMGLTWLLSKNRTAYIHMVSNVLRAIMLSPDGSHPPHSCTLGRDGLPLAADSWDTSGSSYQVIALPSSIIIAILCLFAALYHYPAIVP</sequence>
<protein>
    <recommendedName>
        <fullName evidence="2">SPARK domain-containing protein</fullName>
    </recommendedName>
</protein>
<keyword evidence="1" id="KW-0812">Transmembrane</keyword>
<comment type="caution">
    <text evidence="3">The sequence shown here is derived from an EMBL/GenBank/DDBJ whole genome shotgun (WGS) entry which is preliminary data.</text>
</comment>
<organism evidence="3 4">
    <name type="scientific">Trapa natans</name>
    <name type="common">Water chestnut</name>
    <dbReference type="NCBI Taxonomy" id="22666"/>
    <lineage>
        <taxon>Eukaryota</taxon>
        <taxon>Viridiplantae</taxon>
        <taxon>Streptophyta</taxon>
        <taxon>Embryophyta</taxon>
        <taxon>Tracheophyta</taxon>
        <taxon>Spermatophyta</taxon>
        <taxon>Magnoliopsida</taxon>
        <taxon>eudicotyledons</taxon>
        <taxon>Gunneridae</taxon>
        <taxon>Pentapetalae</taxon>
        <taxon>rosids</taxon>
        <taxon>malvids</taxon>
        <taxon>Myrtales</taxon>
        <taxon>Lythraceae</taxon>
        <taxon>Trapa</taxon>
    </lineage>
</organism>
<dbReference type="Proteomes" id="UP001346149">
    <property type="component" value="Unassembled WGS sequence"/>
</dbReference>
<dbReference type="EMBL" id="JAXQNO010000017">
    <property type="protein sequence ID" value="KAK4778588.1"/>
    <property type="molecule type" value="Genomic_DNA"/>
</dbReference>
<dbReference type="InterPro" id="IPR040376">
    <property type="entry name" value="At4g28100-like"/>
</dbReference>
<gene>
    <name evidence="3" type="ORF">SAY86_006116</name>
</gene>
<accession>A0AAN7KY88</accession>
<name>A0AAN7KY88_TRANT</name>
<dbReference type="Pfam" id="PF19160">
    <property type="entry name" value="SPARK"/>
    <property type="match status" value="1"/>
</dbReference>
<evidence type="ECO:0000259" key="2">
    <source>
        <dbReference type="Pfam" id="PF19160"/>
    </source>
</evidence>
<dbReference type="AlphaFoldDB" id="A0AAN7KY88"/>
<dbReference type="InterPro" id="IPR043891">
    <property type="entry name" value="SPARK"/>
</dbReference>
<feature type="transmembrane region" description="Helical" evidence="1">
    <location>
        <begin position="49"/>
        <end position="66"/>
    </location>
</feature>
<dbReference type="PANTHER" id="PTHR34056">
    <property type="entry name" value="GPI-ANCHORED PROTEIN"/>
    <property type="match status" value="1"/>
</dbReference>
<feature type="domain" description="SPARK" evidence="2">
    <location>
        <begin position="102"/>
        <end position="278"/>
    </location>
</feature>
<dbReference type="PANTHER" id="PTHR34056:SF1">
    <property type="entry name" value="GPI-ANCHORED PROTEIN"/>
    <property type="match status" value="1"/>
</dbReference>
<keyword evidence="4" id="KW-1185">Reference proteome</keyword>